<evidence type="ECO:0000313" key="1">
    <source>
        <dbReference type="EMBL" id="MBD3849546.1"/>
    </source>
</evidence>
<reference evidence="1" key="1">
    <citation type="submission" date="2020-09" db="EMBL/GenBank/DDBJ databases">
        <title>Bosea spartocytisi sp. nov. a root nodule endophyte of Spartocytisus supranubius in the high mountain ecosystem fo the Teide National Park (Canary Islands, Spain).</title>
        <authorList>
            <person name="Pulido-Suarez L."/>
            <person name="Peix A."/>
            <person name="Igual J.M."/>
            <person name="Socas-Perez N."/>
            <person name="Velazquez E."/>
            <person name="Flores-Felix J.D."/>
            <person name="Leon-Barrios M."/>
        </authorList>
    </citation>
    <scope>NUCLEOTIDE SEQUENCE</scope>
    <source>
        <strain evidence="1">SSUT16</strain>
    </source>
</reference>
<proteinExistence type="predicted"/>
<organism evidence="1 2">
    <name type="scientific">Bosea spartocytisi</name>
    <dbReference type="NCBI Taxonomy" id="2773451"/>
    <lineage>
        <taxon>Bacteria</taxon>
        <taxon>Pseudomonadati</taxon>
        <taxon>Pseudomonadota</taxon>
        <taxon>Alphaproteobacteria</taxon>
        <taxon>Hyphomicrobiales</taxon>
        <taxon>Boseaceae</taxon>
        <taxon>Bosea</taxon>
    </lineage>
</organism>
<evidence type="ECO:0000313" key="2">
    <source>
        <dbReference type="Proteomes" id="UP000619295"/>
    </source>
</evidence>
<comment type="caution">
    <text evidence="1">The sequence shown here is derived from an EMBL/GenBank/DDBJ whole genome shotgun (WGS) entry which is preliminary data.</text>
</comment>
<gene>
    <name evidence="1" type="ORF">IED13_27940</name>
</gene>
<sequence length="234" mass="24494">MQLPIPRGALLDPDANGTDAAAPVVADSDAVVFNPALAAIGRADTASGAHLRARAPIPVDIIRKGFPARETMTGADQDRSVGFKLGQDAFSLSTSLNAPAGPGTSRDARLDWRWARPASTDPGVIWGVSTGGGGAVGGNPEQTGDATIGYRQQLFPHLMLTTQLGMAGNYVFAAGDGFHSALTPEVKLSVDLAKAADLPWQASFDLALARKLPLVASDYETRGTALLSLKYRWQ</sequence>
<protein>
    <submittedName>
        <fullName evidence="1">Uncharacterized protein</fullName>
    </submittedName>
</protein>
<dbReference type="AlphaFoldDB" id="A0A927EE42"/>
<keyword evidence="2" id="KW-1185">Reference proteome</keyword>
<accession>A0A927EE42</accession>
<dbReference type="Proteomes" id="UP000619295">
    <property type="component" value="Unassembled WGS sequence"/>
</dbReference>
<name>A0A927EE42_9HYPH</name>
<dbReference type="RefSeq" id="WP_191126075.1">
    <property type="nucleotide sequence ID" value="NZ_JACXWY010000043.1"/>
</dbReference>
<dbReference type="EMBL" id="JACXWY010000043">
    <property type="protein sequence ID" value="MBD3849546.1"/>
    <property type="molecule type" value="Genomic_DNA"/>
</dbReference>